<dbReference type="Proteomes" id="UP001183176">
    <property type="component" value="Unassembled WGS sequence"/>
</dbReference>
<protein>
    <submittedName>
        <fullName evidence="1">Uncharacterized protein</fullName>
    </submittedName>
</protein>
<evidence type="ECO:0000313" key="1">
    <source>
        <dbReference type="EMBL" id="MDT0263451.1"/>
    </source>
</evidence>
<organism evidence="1 2">
    <name type="scientific">Jatrophihabitans lederbergiae</name>
    <dbReference type="NCBI Taxonomy" id="3075547"/>
    <lineage>
        <taxon>Bacteria</taxon>
        <taxon>Bacillati</taxon>
        <taxon>Actinomycetota</taxon>
        <taxon>Actinomycetes</taxon>
        <taxon>Jatrophihabitantales</taxon>
        <taxon>Jatrophihabitantaceae</taxon>
        <taxon>Jatrophihabitans</taxon>
    </lineage>
</organism>
<gene>
    <name evidence="1" type="ORF">RM423_18875</name>
</gene>
<proteinExistence type="predicted"/>
<evidence type="ECO:0000313" key="2">
    <source>
        <dbReference type="Proteomes" id="UP001183176"/>
    </source>
</evidence>
<keyword evidence="2" id="KW-1185">Reference proteome</keyword>
<accession>A0ABU2JFC7</accession>
<comment type="caution">
    <text evidence="1">The sequence shown here is derived from an EMBL/GenBank/DDBJ whole genome shotgun (WGS) entry which is preliminary data.</text>
</comment>
<dbReference type="RefSeq" id="WP_311424598.1">
    <property type="nucleotide sequence ID" value="NZ_JAVREH010000039.1"/>
</dbReference>
<dbReference type="EMBL" id="JAVREH010000039">
    <property type="protein sequence ID" value="MDT0263451.1"/>
    <property type="molecule type" value="Genomic_DNA"/>
</dbReference>
<sequence>MTPAAGLSCYTSALHAYLSLEWKATEIISRSVHLAVRRDRAHEQLSFSHHSPSLDVLPDGSHLEYLSGSTYDVLDALSNELLRYGRAIVVTDTARLPWSVGHGGPSAPHWILLDGCSDQRWSIRDKFCALVPNGQQQPWSGELSDAELIEAMTLPADWRPVQSTRNKLVFGAPVPVPAGPMMWLRRHGGIAAIHALRCEDGWQFGDTAIDALVEDFQADDTRFFRSMDDLWAAAGHHGFALRWQREVASTDRERQALSPRIDRWEALPKVLRIAQESVLRGRPRPSLVESALGALRSEPQ</sequence>
<reference evidence="2" key="1">
    <citation type="submission" date="2023-07" db="EMBL/GenBank/DDBJ databases">
        <title>30 novel species of actinomycetes from the DSMZ collection.</title>
        <authorList>
            <person name="Nouioui I."/>
        </authorList>
    </citation>
    <scope>NUCLEOTIDE SEQUENCE [LARGE SCALE GENOMIC DNA]</scope>
    <source>
        <strain evidence="2">DSM 44399</strain>
    </source>
</reference>
<name>A0ABU2JFC7_9ACTN</name>